<proteinExistence type="predicted"/>
<sequence>MFCVYLSAKPNYRRMSCYSDMLKMFCHEESSKTTLSLIQQGGCHFARGFE</sequence>
<reference evidence="1 2" key="1">
    <citation type="submission" date="2018-11" db="EMBL/GenBank/DDBJ databases">
        <authorList>
            <consortium name="Pathogen Informatics"/>
        </authorList>
    </citation>
    <scope>NUCLEOTIDE SEQUENCE [LARGE SCALE GENOMIC DNA]</scope>
</reference>
<evidence type="ECO:0000313" key="2">
    <source>
        <dbReference type="Proteomes" id="UP000270094"/>
    </source>
</evidence>
<dbReference type="AlphaFoldDB" id="A0A3P7J0F9"/>
<organism evidence="1 2">
    <name type="scientific">Strongylus vulgaris</name>
    <name type="common">Blood worm</name>
    <dbReference type="NCBI Taxonomy" id="40348"/>
    <lineage>
        <taxon>Eukaryota</taxon>
        <taxon>Metazoa</taxon>
        <taxon>Ecdysozoa</taxon>
        <taxon>Nematoda</taxon>
        <taxon>Chromadorea</taxon>
        <taxon>Rhabditida</taxon>
        <taxon>Rhabditina</taxon>
        <taxon>Rhabditomorpha</taxon>
        <taxon>Strongyloidea</taxon>
        <taxon>Strongylidae</taxon>
        <taxon>Strongylus</taxon>
    </lineage>
</organism>
<protein>
    <submittedName>
        <fullName evidence="1">Uncharacterized protein</fullName>
    </submittedName>
</protein>
<dbReference type="Proteomes" id="UP000270094">
    <property type="component" value="Unassembled WGS sequence"/>
</dbReference>
<name>A0A3P7J0F9_STRVU</name>
<dbReference type="EMBL" id="UYYB01032361">
    <property type="protein sequence ID" value="VDM73773.1"/>
    <property type="molecule type" value="Genomic_DNA"/>
</dbReference>
<evidence type="ECO:0000313" key="1">
    <source>
        <dbReference type="EMBL" id="VDM73773.1"/>
    </source>
</evidence>
<gene>
    <name evidence="1" type="ORF">SVUK_LOCUS8771</name>
</gene>
<accession>A0A3P7J0F9</accession>
<keyword evidence="2" id="KW-1185">Reference proteome</keyword>